<keyword evidence="2" id="KW-0719">Serine esterase</keyword>
<keyword evidence="4" id="KW-1015">Disulfide bond</keyword>
<proteinExistence type="inferred from homology"/>
<dbReference type="SMART" id="SM01110">
    <property type="entry name" value="Cutinase"/>
    <property type="match status" value="1"/>
</dbReference>
<dbReference type="SUPFAM" id="SSF53474">
    <property type="entry name" value="alpha/beta-Hydrolases"/>
    <property type="match status" value="1"/>
</dbReference>
<dbReference type="Gene3D" id="3.40.50.1820">
    <property type="entry name" value="alpha/beta hydrolase"/>
    <property type="match status" value="1"/>
</dbReference>
<name>A0ABU9CTQ6_9NOCA</name>
<evidence type="ECO:0000313" key="6">
    <source>
        <dbReference type="Proteomes" id="UP001456513"/>
    </source>
</evidence>
<dbReference type="InterPro" id="IPR000675">
    <property type="entry name" value="Cutinase/axe"/>
</dbReference>
<keyword evidence="6" id="KW-1185">Reference proteome</keyword>
<evidence type="ECO:0000256" key="3">
    <source>
        <dbReference type="ARBA" id="ARBA00022801"/>
    </source>
</evidence>
<evidence type="ECO:0000313" key="5">
    <source>
        <dbReference type="EMBL" id="MEK8069735.1"/>
    </source>
</evidence>
<reference evidence="5 6" key="1">
    <citation type="submission" date="2024-03" db="EMBL/GenBank/DDBJ databases">
        <title>Rhodococcus navarretei sp. nov. and Pseudarthrobacter quantumdoti sp. nov., two new species with the ability to biosynthesize Quantum Dots isolated from soil samples at Union Glacier, Antarctica.</title>
        <authorList>
            <person name="Vargas M."/>
        </authorList>
    </citation>
    <scope>NUCLEOTIDE SEQUENCE [LARGE SCALE GENOMIC DNA]</scope>
    <source>
        <strain evidence="5 6">EXRC-4A-4</strain>
    </source>
</reference>
<accession>A0ABU9CTQ6</accession>
<evidence type="ECO:0000256" key="4">
    <source>
        <dbReference type="ARBA" id="ARBA00023157"/>
    </source>
</evidence>
<comment type="similarity">
    <text evidence="1">Belongs to the cutinase family.</text>
</comment>
<dbReference type="EMBL" id="JBBPCN010000001">
    <property type="protein sequence ID" value="MEK8069735.1"/>
    <property type="molecule type" value="Genomic_DNA"/>
</dbReference>
<dbReference type="PANTHER" id="PTHR33630">
    <property type="entry name" value="CUTINASE RV1984C-RELATED-RELATED"/>
    <property type="match status" value="1"/>
</dbReference>
<dbReference type="InterPro" id="IPR029058">
    <property type="entry name" value="AB_hydrolase_fold"/>
</dbReference>
<dbReference type="Proteomes" id="UP001456513">
    <property type="component" value="Unassembled WGS sequence"/>
</dbReference>
<dbReference type="RefSeq" id="WP_341442937.1">
    <property type="nucleotide sequence ID" value="NZ_JBBPCN010000001.1"/>
</dbReference>
<comment type="caution">
    <text evidence="5">The sequence shown here is derived from an EMBL/GenBank/DDBJ whole genome shotgun (WGS) entry which is preliminary data.</text>
</comment>
<organism evidence="5 6">
    <name type="scientific">Rhodococcus navarretei</name>
    <dbReference type="NCBI Taxonomy" id="3128981"/>
    <lineage>
        <taxon>Bacteria</taxon>
        <taxon>Bacillati</taxon>
        <taxon>Actinomycetota</taxon>
        <taxon>Actinomycetes</taxon>
        <taxon>Mycobacteriales</taxon>
        <taxon>Nocardiaceae</taxon>
        <taxon>Rhodococcus</taxon>
    </lineage>
</organism>
<keyword evidence="3" id="KW-0378">Hydrolase</keyword>
<dbReference type="Pfam" id="PF01083">
    <property type="entry name" value="Cutinase"/>
    <property type="match status" value="1"/>
</dbReference>
<gene>
    <name evidence="5" type="ORF">AABD04_02610</name>
</gene>
<evidence type="ECO:0000256" key="1">
    <source>
        <dbReference type="ARBA" id="ARBA00007534"/>
    </source>
</evidence>
<dbReference type="PANTHER" id="PTHR33630:SF9">
    <property type="entry name" value="CUTINASE 4"/>
    <property type="match status" value="1"/>
</dbReference>
<evidence type="ECO:0000256" key="2">
    <source>
        <dbReference type="ARBA" id="ARBA00022487"/>
    </source>
</evidence>
<sequence length="245" mass="25999">MIQACRDADVVLIAARGSGEASGSYQGLGSTMWSAYRSMHDEMQNNGFGGQRLRAVAVIYDAQPVHALAFQLNGQNAFFRSINVGVNYTKTLLNDYRSRPECAGKGLMLAGYSQGAMVMHRVLHDQRAISGVNLWSPLLVADGDRVAGDFTTKFGGAADTRSGVGQNFTVLGSGSQPQKFAIPDVRDVCVSGDAVCAPTLGKPPAWCVSLCARAWQVGSLLGGVSIHTKYADSSLLDLAARAIPR</sequence>
<protein>
    <submittedName>
        <fullName evidence="5">Cutinase family protein</fullName>
    </submittedName>
</protein>